<dbReference type="EMBL" id="KV417602">
    <property type="protein sequence ID" value="KZP15606.1"/>
    <property type="molecule type" value="Genomic_DNA"/>
</dbReference>
<keyword evidence="2" id="KW-1185">Reference proteome</keyword>
<name>A0A166EBY7_9AGAM</name>
<evidence type="ECO:0000313" key="1">
    <source>
        <dbReference type="EMBL" id="KZP15606.1"/>
    </source>
</evidence>
<protein>
    <submittedName>
        <fullName evidence="1">Uncharacterized protein</fullName>
    </submittedName>
</protein>
<dbReference type="AlphaFoldDB" id="A0A166EBY7"/>
<organism evidence="1 2">
    <name type="scientific">Athelia psychrophila</name>
    <dbReference type="NCBI Taxonomy" id="1759441"/>
    <lineage>
        <taxon>Eukaryota</taxon>
        <taxon>Fungi</taxon>
        <taxon>Dikarya</taxon>
        <taxon>Basidiomycota</taxon>
        <taxon>Agaricomycotina</taxon>
        <taxon>Agaricomycetes</taxon>
        <taxon>Agaricomycetidae</taxon>
        <taxon>Atheliales</taxon>
        <taxon>Atheliaceae</taxon>
        <taxon>Athelia</taxon>
    </lineage>
</organism>
<sequence length="193" mass="20849">MPFTVSALLITGRAGERKTAVAKAVAQCMQIDPRVYTPLLEKRGAASPGVIAFDNVAKLLGVELERAKYFRGRHLTEFVGRCSTAFNVRVITVMEQHWARHHFAYPLAARMCSDIMGIKPAHKDLRREAGMTPDPDVYSGTQFGHGAGSNATRLDFAGCADGCSSAPNLVTCAMHQPAMRSTTPKDVDGAKGE</sequence>
<reference evidence="1 2" key="1">
    <citation type="journal article" date="2016" name="Mol. Biol. Evol.">
        <title>Comparative Genomics of Early-Diverging Mushroom-Forming Fungi Provides Insights into the Origins of Lignocellulose Decay Capabilities.</title>
        <authorList>
            <person name="Nagy L.G."/>
            <person name="Riley R."/>
            <person name="Tritt A."/>
            <person name="Adam C."/>
            <person name="Daum C."/>
            <person name="Floudas D."/>
            <person name="Sun H."/>
            <person name="Yadav J.S."/>
            <person name="Pangilinan J."/>
            <person name="Larsson K.H."/>
            <person name="Matsuura K."/>
            <person name="Barry K."/>
            <person name="Labutti K."/>
            <person name="Kuo R."/>
            <person name="Ohm R.A."/>
            <person name="Bhattacharya S.S."/>
            <person name="Shirouzu T."/>
            <person name="Yoshinaga Y."/>
            <person name="Martin F.M."/>
            <person name="Grigoriev I.V."/>
            <person name="Hibbett D.S."/>
        </authorList>
    </citation>
    <scope>NUCLEOTIDE SEQUENCE [LARGE SCALE GENOMIC DNA]</scope>
    <source>
        <strain evidence="1 2">CBS 109695</strain>
    </source>
</reference>
<accession>A0A166EBY7</accession>
<proteinExistence type="predicted"/>
<dbReference type="STRING" id="436010.A0A166EBY7"/>
<gene>
    <name evidence="1" type="ORF">FIBSPDRAFT_958624</name>
</gene>
<dbReference type="Proteomes" id="UP000076532">
    <property type="component" value="Unassembled WGS sequence"/>
</dbReference>
<evidence type="ECO:0000313" key="2">
    <source>
        <dbReference type="Proteomes" id="UP000076532"/>
    </source>
</evidence>